<dbReference type="RefSeq" id="WP_063239459.1">
    <property type="nucleotide sequence ID" value="NZ_CP069809.1"/>
</dbReference>
<dbReference type="EMBL" id="OGUS01000132">
    <property type="protein sequence ID" value="SPC18015.1"/>
    <property type="molecule type" value="Genomic_DNA"/>
</dbReference>
<evidence type="ECO:0000313" key="3">
    <source>
        <dbReference type="EMBL" id="SPC18015.1"/>
    </source>
</evidence>
<sequence length="377" mass="40099">MGPLAGVKVIEISGIGPGPFCGMLLADLGATVIAVEPPERLAAPERPHAITSRGKQSVVLNLKDPVAVEAVLRLCEDADLLIEGMRPGVMERLGLGPEVCLQRRPALVYGRMTGWGQHGPWAPRAGHDSNYTALSGALWFAGPAGEPPVAPSTVLGDVAGGALYLAVGLLAALQHARSTGQGQVVDAAIVDGAAHMLNLMLGAIQRRGGNFERGTQAFDSSHWAAQSYQCRDGGWINFAPLEPKFYAELLARLGLDGDARFVRGQNDPGLWPELRQAMAALMRSRTRAEWEARLGGSDACWAPVLAPHEAARHPHMAARQSYVERGGVLQAAPAPRFSATPLAMRDIAPVGTHTREILSTLALTPDNLENLLRSQNT</sequence>
<reference evidence="4" key="2">
    <citation type="submission" date="2018-01" db="EMBL/GenBank/DDBJ databases">
        <authorList>
            <person name="Gaut B.S."/>
            <person name="Morton B.R."/>
            <person name="Clegg M.T."/>
            <person name="Duvall M.R."/>
        </authorList>
    </citation>
    <scope>NUCLEOTIDE SEQUENCE [LARGE SCALE GENOMIC DNA]</scope>
</reference>
<organism evidence="2 4">
    <name type="scientific">Cupriavidus oxalaticus</name>
    <dbReference type="NCBI Taxonomy" id="96344"/>
    <lineage>
        <taxon>Bacteria</taxon>
        <taxon>Pseudomonadati</taxon>
        <taxon>Pseudomonadota</taxon>
        <taxon>Betaproteobacteria</taxon>
        <taxon>Burkholderiales</taxon>
        <taxon>Burkholderiaceae</taxon>
        <taxon>Cupriavidus</taxon>
    </lineage>
</organism>
<dbReference type="InterPro" id="IPR003673">
    <property type="entry name" value="CoA-Trfase_fam_III"/>
</dbReference>
<dbReference type="GO" id="GO:0016740">
    <property type="term" value="F:transferase activity"/>
    <property type="evidence" value="ECO:0007669"/>
    <property type="project" value="UniProtKB-KW"/>
</dbReference>
<reference evidence="1 5" key="3">
    <citation type="submission" date="2021-02" db="EMBL/GenBank/DDBJ databases">
        <title>Complete Genome Sequence of Cupriavidus oxalaticus Strain Ox1, a Soil Oxalate-Degrading Species.</title>
        <authorList>
            <person name="Palmieri F."/>
            <person name="Udriet P."/>
            <person name="Deuasquier M."/>
            <person name="Beaudoing E."/>
            <person name="Johnson S.L."/>
            <person name="Davenport K.W."/>
            <person name="Chain P.S."/>
            <person name="Bindschedler S."/>
            <person name="Junier P."/>
        </authorList>
    </citation>
    <scope>NUCLEOTIDE SEQUENCE [LARGE SCALE GENOMIC DNA]</scope>
    <source>
        <strain evidence="1 5">Ox1</strain>
    </source>
</reference>
<proteinExistence type="predicted"/>
<accession>A0A375FL56</accession>
<dbReference type="PANTHER" id="PTHR48228">
    <property type="entry name" value="SUCCINYL-COA--D-CITRAMALATE COA-TRANSFERASE"/>
    <property type="match status" value="1"/>
</dbReference>
<dbReference type="InterPro" id="IPR023606">
    <property type="entry name" value="CoA-Trfase_III_dom_1_sf"/>
</dbReference>
<dbReference type="Gene3D" id="3.40.50.10540">
    <property type="entry name" value="Crotonobetainyl-coa:carnitine coa-transferase, domain 1"/>
    <property type="match status" value="1"/>
</dbReference>
<keyword evidence="1" id="KW-0808">Transferase</keyword>
<keyword evidence="5" id="KW-1185">Reference proteome</keyword>
<evidence type="ECO:0000313" key="2">
    <source>
        <dbReference type="EMBL" id="SPC05181.1"/>
    </source>
</evidence>
<name>A0A375FL56_9BURK</name>
<reference evidence="2" key="1">
    <citation type="submission" date="2018-01" db="EMBL/GenBank/DDBJ databases">
        <authorList>
            <person name="Clerissi C."/>
        </authorList>
    </citation>
    <scope>NUCLEOTIDE SEQUENCE</scope>
    <source>
        <strain evidence="2">Cupriavidus oxalaticus LMG 2235</strain>
    </source>
</reference>
<dbReference type="PANTHER" id="PTHR48228:SF5">
    <property type="entry name" value="ALPHA-METHYLACYL-COA RACEMASE"/>
    <property type="match status" value="1"/>
</dbReference>
<evidence type="ECO:0000313" key="1">
    <source>
        <dbReference type="EMBL" id="QRQ91679.1"/>
    </source>
</evidence>
<dbReference type="Proteomes" id="UP000623307">
    <property type="component" value="Chromosome 1"/>
</dbReference>
<dbReference type="EMBL" id="OGUS01000004">
    <property type="protein sequence ID" value="SPC05181.1"/>
    <property type="molecule type" value="Genomic_DNA"/>
</dbReference>
<dbReference type="InterPro" id="IPR044855">
    <property type="entry name" value="CoA-Trfase_III_dom3_sf"/>
</dbReference>
<evidence type="ECO:0000313" key="4">
    <source>
        <dbReference type="Proteomes" id="UP000256862"/>
    </source>
</evidence>
<dbReference type="Pfam" id="PF02515">
    <property type="entry name" value="CoA_transf_3"/>
    <property type="match status" value="1"/>
</dbReference>
<dbReference type="AlphaFoldDB" id="A0A375FL56"/>
<dbReference type="OrthoDB" id="5294844at2"/>
<evidence type="ECO:0000313" key="5">
    <source>
        <dbReference type="Proteomes" id="UP000623307"/>
    </source>
</evidence>
<gene>
    <name evidence="3" type="ORF">CO2235_MP10297</name>
    <name evidence="2" type="ORF">CO2235_U1010135</name>
    <name evidence="1" type="ORF">JTE92_01695</name>
</gene>
<dbReference type="Proteomes" id="UP000256862">
    <property type="component" value="Plasmid CO2235_mp"/>
</dbReference>
<dbReference type="SUPFAM" id="SSF89796">
    <property type="entry name" value="CoA-transferase family III (CaiB/BaiF)"/>
    <property type="match status" value="1"/>
</dbReference>
<dbReference type="InterPro" id="IPR050509">
    <property type="entry name" value="CoA-transferase_III"/>
</dbReference>
<dbReference type="GeneID" id="303488207"/>
<dbReference type="Gene3D" id="3.30.1540.10">
    <property type="entry name" value="formyl-coa transferase, domain 3"/>
    <property type="match status" value="1"/>
</dbReference>
<dbReference type="EMBL" id="CP069811">
    <property type="protein sequence ID" value="QRQ91679.1"/>
    <property type="molecule type" value="Genomic_DNA"/>
</dbReference>
<protein>
    <submittedName>
        <fullName evidence="2">Alpha-methylacyl-CoA racemase</fullName>
    </submittedName>
    <submittedName>
        <fullName evidence="1">CoA transferase</fullName>
    </submittedName>
</protein>